<evidence type="ECO:0000256" key="6">
    <source>
        <dbReference type="ARBA" id="ARBA00012487"/>
    </source>
</evidence>
<feature type="transmembrane region" description="Helical" evidence="20">
    <location>
        <begin position="160"/>
        <end position="179"/>
    </location>
</feature>
<dbReference type="Proteomes" id="UP000292858">
    <property type="component" value="Unassembled WGS sequence"/>
</dbReference>
<dbReference type="UniPathway" id="UPA00557">
    <property type="reaction ID" value="UER00614"/>
</dbReference>
<feature type="region of interest" description="Disordered" evidence="19">
    <location>
        <begin position="1"/>
        <end position="36"/>
    </location>
</feature>
<evidence type="ECO:0000256" key="19">
    <source>
        <dbReference type="SAM" id="MobiDB-lite"/>
    </source>
</evidence>
<gene>
    <name evidence="21" type="ORF">ETP66_08160</name>
</gene>
<comment type="catalytic activity">
    <reaction evidence="1 18">
        <text>a 1,2-diacyl-sn-glycero-3-phosphate + CTP + H(+) = a CDP-1,2-diacyl-sn-glycerol + diphosphate</text>
        <dbReference type="Rhea" id="RHEA:16229"/>
        <dbReference type="ChEBI" id="CHEBI:15378"/>
        <dbReference type="ChEBI" id="CHEBI:33019"/>
        <dbReference type="ChEBI" id="CHEBI:37563"/>
        <dbReference type="ChEBI" id="CHEBI:58332"/>
        <dbReference type="ChEBI" id="CHEBI:58608"/>
        <dbReference type="EC" id="2.7.7.41"/>
    </reaction>
</comment>
<evidence type="ECO:0000256" key="18">
    <source>
        <dbReference type="RuleBase" id="RU003938"/>
    </source>
</evidence>
<keyword evidence="15 20" id="KW-0472">Membrane</keyword>
<evidence type="ECO:0000256" key="13">
    <source>
        <dbReference type="ARBA" id="ARBA00022989"/>
    </source>
</evidence>
<feature type="transmembrane region" description="Helical" evidence="20">
    <location>
        <begin position="62"/>
        <end position="91"/>
    </location>
</feature>
<evidence type="ECO:0000256" key="15">
    <source>
        <dbReference type="ARBA" id="ARBA00023136"/>
    </source>
</evidence>
<dbReference type="AlphaFoldDB" id="A0A4V2IV01"/>
<evidence type="ECO:0000256" key="14">
    <source>
        <dbReference type="ARBA" id="ARBA00023098"/>
    </source>
</evidence>
<dbReference type="PANTHER" id="PTHR46382">
    <property type="entry name" value="PHOSPHATIDATE CYTIDYLYLTRANSFERASE"/>
    <property type="match status" value="1"/>
</dbReference>
<evidence type="ECO:0000256" key="9">
    <source>
        <dbReference type="ARBA" id="ARBA00022516"/>
    </source>
</evidence>
<dbReference type="EMBL" id="SIJL01000009">
    <property type="protein sequence ID" value="TBH20107.1"/>
    <property type="molecule type" value="Genomic_DNA"/>
</dbReference>
<proteinExistence type="inferred from homology"/>
<dbReference type="Pfam" id="PF01148">
    <property type="entry name" value="CTP_transf_1"/>
    <property type="match status" value="1"/>
</dbReference>
<evidence type="ECO:0000256" key="12">
    <source>
        <dbReference type="ARBA" id="ARBA00022695"/>
    </source>
</evidence>
<dbReference type="PANTHER" id="PTHR46382:SF1">
    <property type="entry name" value="PHOSPHATIDATE CYTIDYLYLTRANSFERASE"/>
    <property type="match status" value="1"/>
</dbReference>
<comment type="similarity">
    <text evidence="5 18">Belongs to the CDS family.</text>
</comment>
<dbReference type="PROSITE" id="PS01315">
    <property type="entry name" value="CDS"/>
    <property type="match status" value="1"/>
</dbReference>
<accession>A0A4V2IV01</accession>
<evidence type="ECO:0000256" key="7">
    <source>
        <dbReference type="ARBA" id="ARBA00019373"/>
    </source>
</evidence>
<comment type="pathway">
    <text evidence="3 18">Phospholipid metabolism; CDP-diacylglycerol biosynthesis; CDP-diacylglycerol from sn-glycerol 3-phosphate: step 3/3.</text>
</comment>
<evidence type="ECO:0000256" key="3">
    <source>
        <dbReference type="ARBA" id="ARBA00005119"/>
    </source>
</evidence>
<name>A0A4V2IV01_9DEIN</name>
<comment type="pathway">
    <text evidence="4">Lipid metabolism.</text>
</comment>
<evidence type="ECO:0000256" key="2">
    <source>
        <dbReference type="ARBA" id="ARBA00004651"/>
    </source>
</evidence>
<dbReference type="GO" id="GO:0016024">
    <property type="term" value="P:CDP-diacylglycerol biosynthetic process"/>
    <property type="evidence" value="ECO:0007669"/>
    <property type="project" value="UniProtKB-UniPathway"/>
</dbReference>
<keyword evidence="10 18" id="KW-0808">Transferase</keyword>
<comment type="subcellular location">
    <subcellularLocation>
        <location evidence="2">Cell membrane</location>
        <topology evidence="2">Multi-pass membrane protein</topology>
    </subcellularLocation>
</comment>
<comment type="caution">
    <text evidence="21">The sequence shown here is derived from an EMBL/GenBank/DDBJ whole genome shotgun (WGS) entry which is preliminary data.</text>
</comment>
<evidence type="ECO:0000256" key="17">
    <source>
        <dbReference type="ARBA" id="ARBA00023264"/>
    </source>
</evidence>
<protein>
    <recommendedName>
        <fullName evidence="7 18">Phosphatidate cytidylyltransferase</fullName>
        <ecNumber evidence="6 18">2.7.7.41</ecNumber>
    </recommendedName>
</protein>
<feature type="transmembrane region" description="Helical" evidence="20">
    <location>
        <begin position="191"/>
        <end position="211"/>
    </location>
</feature>
<feature type="compositionally biased region" description="Low complexity" evidence="19">
    <location>
        <begin position="1"/>
        <end position="24"/>
    </location>
</feature>
<keyword evidence="22" id="KW-1185">Reference proteome</keyword>
<organism evidence="21 22">
    <name type="scientific">Thermus thermamylovorans</name>
    <dbReference type="NCBI Taxonomy" id="2509362"/>
    <lineage>
        <taxon>Bacteria</taxon>
        <taxon>Thermotogati</taxon>
        <taxon>Deinococcota</taxon>
        <taxon>Deinococci</taxon>
        <taxon>Thermales</taxon>
        <taxon>Thermaceae</taxon>
        <taxon>Thermus</taxon>
    </lineage>
</organism>
<keyword evidence="8" id="KW-1003">Cell membrane</keyword>
<feature type="transmembrane region" description="Helical" evidence="20">
    <location>
        <begin position="135"/>
        <end position="153"/>
    </location>
</feature>
<keyword evidence="12 18" id="KW-0548">Nucleotidyltransferase</keyword>
<dbReference type="EC" id="2.7.7.41" evidence="6 18"/>
<evidence type="ECO:0000256" key="4">
    <source>
        <dbReference type="ARBA" id="ARBA00005189"/>
    </source>
</evidence>
<keyword evidence="16" id="KW-0594">Phospholipid biosynthesis</keyword>
<dbReference type="GO" id="GO:0004605">
    <property type="term" value="F:phosphatidate cytidylyltransferase activity"/>
    <property type="evidence" value="ECO:0007669"/>
    <property type="project" value="UniProtKB-EC"/>
</dbReference>
<evidence type="ECO:0000256" key="11">
    <source>
        <dbReference type="ARBA" id="ARBA00022692"/>
    </source>
</evidence>
<evidence type="ECO:0000256" key="1">
    <source>
        <dbReference type="ARBA" id="ARBA00001698"/>
    </source>
</evidence>
<dbReference type="InterPro" id="IPR000374">
    <property type="entry name" value="PC_trans"/>
</dbReference>
<evidence type="ECO:0000256" key="8">
    <source>
        <dbReference type="ARBA" id="ARBA00022475"/>
    </source>
</evidence>
<evidence type="ECO:0000313" key="21">
    <source>
        <dbReference type="EMBL" id="TBH20107.1"/>
    </source>
</evidence>
<dbReference type="OrthoDB" id="9799199at2"/>
<evidence type="ECO:0000256" key="20">
    <source>
        <dbReference type="SAM" id="Phobius"/>
    </source>
</evidence>
<keyword evidence="14" id="KW-0443">Lipid metabolism</keyword>
<dbReference type="GO" id="GO:0005886">
    <property type="term" value="C:plasma membrane"/>
    <property type="evidence" value="ECO:0007669"/>
    <property type="project" value="UniProtKB-SubCell"/>
</dbReference>
<evidence type="ECO:0000256" key="10">
    <source>
        <dbReference type="ARBA" id="ARBA00022679"/>
    </source>
</evidence>
<sequence length="324" mass="35727">MTPSGPRGRSRRSPTSSSPRLTGSWRKRSRRSWASAPHPAAIPRRWGVKEAREDLPARVLSALIGAALLLLVLWAGLPLVLPALVLVLWLGSLELRGMFLRRGIGLNLPLLLGGGIFLFFLSLPQLHWHFPQVPWREVALGLFLIGGFSYELLRGADLSRFAFTLLAFLYLPWTLSYALPLRHLPDEGLGMWILSLPIVASFATDIGAYFVGRAFGRRKLAPEISPGKTVEGSVGGILVSFLALVLYTGLVREVFPFGLLELWLFSLLLSLAAQLGDLAESMLKRYCGVKDSGRFLPGHGGLLDRIDSLLFTLPLTYFLVVVFT</sequence>
<reference evidence="21 22" key="1">
    <citation type="submission" date="2019-02" db="EMBL/GenBank/DDBJ databases">
        <title>Thermus sp. a novel from hot spring.</title>
        <authorList>
            <person name="Zhao Z."/>
        </authorList>
    </citation>
    <scope>NUCLEOTIDE SEQUENCE [LARGE SCALE GENOMIC DNA]</scope>
    <source>
        <strain evidence="21 22">CFH 72773T</strain>
    </source>
</reference>
<feature type="transmembrane region" description="Helical" evidence="20">
    <location>
        <begin position="103"/>
        <end position="123"/>
    </location>
</feature>
<evidence type="ECO:0000256" key="16">
    <source>
        <dbReference type="ARBA" id="ARBA00023209"/>
    </source>
</evidence>
<keyword evidence="13 20" id="KW-1133">Transmembrane helix</keyword>
<evidence type="ECO:0000256" key="5">
    <source>
        <dbReference type="ARBA" id="ARBA00010185"/>
    </source>
</evidence>
<keyword evidence="9" id="KW-0444">Lipid biosynthesis</keyword>
<keyword evidence="11 18" id="KW-0812">Transmembrane</keyword>
<feature type="transmembrane region" description="Helical" evidence="20">
    <location>
        <begin position="302"/>
        <end position="323"/>
    </location>
</feature>
<evidence type="ECO:0000313" key="22">
    <source>
        <dbReference type="Proteomes" id="UP000292858"/>
    </source>
</evidence>
<keyword evidence="17" id="KW-1208">Phospholipid metabolism</keyword>
<feature type="transmembrane region" description="Helical" evidence="20">
    <location>
        <begin position="232"/>
        <end position="250"/>
    </location>
</feature>